<dbReference type="Gene3D" id="1.10.357.10">
    <property type="entry name" value="Tetracycline Repressor, domain 2"/>
    <property type="match status" value="1"/>
</dbReference>
<reference evidence="1 2" key="1">
    <citation type="submission" date="2019-10" db="EMBL/GenBank/DDBJ databases">
        <title>Genome sequence of Luteimicrobium xylanilyticum HY-24.</title>
        <authorList>
            <person name="Kim D.Y."/>
            <person name="Park H.-Y."/>
        </authorList>
    </citation>
    <scope>NUCLEOTIDE SEQUENCE [LARGE SCALE GENOMIC DNA]</scope>
    <source>
        <strain evidence="1 2">HY-24</strain>
    </source>
</reference>
<sequence length="202" mass="21441">MGRGRVSADDDAAPVVAAAAGLLAARPYAEVNLEDVADAAGLTVDEVLARVGDLHAVAAAVLTAEGGSMRAAMAAARERSDDPLDVLVTTFRLVGENMASRVEVRAGMRLAAESHRHFPERHIDPYRTWRAFVVGQLAEAEERELLRPGVDVEEVAWLLVSAGMGTKGLLEFRDAWDEAPQRLEGVAATAVGLVAAPVRPAR</sequence>
<dbReference type="SUPFAM" id="SSF48498">
    <property type="entry name" value="Tetracyclin repressor-like, C-terminal domain"/>
    <property type="match status" value="1"/>
</dbReference>
<accession>A0A5P9Q6B4</accession>
<name>A0A5P9Q6B4_9MICO</name>
<dbReference type="AlphaFoldDB" id="A0A5P9Q6B4"/>
<dbReference type="KEGG" id="lxl:KDY119_00306"/>
<keyword evidence="2" id="KW-1185">Reference proteome</keyword>
<dbReference type="InterPro" id="IPR009057">
    <property type="entry name" value="Homeodomain-like_sf"/>
</dbReference>
<evidence type="ECO:0000313" key="1">
    <source>
        <dbReference type="EMBL" id="QFU96816.1"/>
    </source>
</evidence>
<dbReference type="InterPro" id="IPR036271">
    <property type="entry name" value="Tet_transcr_reg_TetR-rel_C_sf"/>
</dbReference>
<dbReference type="SUPFAM" id="SSF46689">
    <property type="entry name" value="Homeodomain-like"/>
    <property type="match status" value="1"/>
</dbReference>
<gene>
    <name evidence="1" type="ORF">KDY119_00306</name>
</gene>
<evidence type="ECO:0000313" key="2">
    <source>
        <dbReference type="Proteomes" id="UP000326702"/>
    </source>
</evidence>
<protein>
    <recommendedName>
        <fullName evidence="3">Tetracyclin repressor-like C-terminal domain-containing protein</fullName>
    </recommendedName>
</protein>
<evidence type="ECO:0008006" key="3">
    <source>
        <dbReference type="Google" id="ProtNLM"/>
    </source>
</evidence>
<proteinExistence type="predicted"/>
<dbReference type="Proteomes" id="UP000326702">
    <property type="component" value="Chromosome"/>
</dbReference>
<dbReference type="EMBL" id="CP045529">
    <property type="protein sequence ID" value="QFU96816.1"/>
    <property type="molecule type" value="Genomic_DNA"/>
</dbReference>
<organism evidence="1 2">
    <name type="scientific">Luteimicrobium xylanilyticum</name>
    <dbReference type="NCBI Taxonomy" id="1133546"/>
    <lineage>
        <taxon>Bacteria</taxon>
        <taxon>Bacillati</taxon>
        <taxon>Actinomycetota</taxon>
        <taxon>Actinomycetes</taxon>
        <taxon>Micrococcales</taxon>
        <taxon>Luteimicrobium</taxon>
    </lineage>
</organism>